<evidence type="ECO:0000256" key="15">
    <source>
        <dbReference type="ARBA" id="ARBA00023316"/>
    </source>
</evidence>
<evidence type="ECO:0000256" key="14">
    <source>
        <dbReference type="ARBA" id="ARBA00023306"/>
    </source>
</evidence>
<dbReference type="GO" id="GO:0071555">
    <property type="term" value="P:cell wall organization"/>
    <property type="evidence" value="ECO:0007669"/>
    <property type="project" value="UniProtKB-KW"/>
</dbReference>
<evidence type="ECO:0000256" key="6">
    <source>
        <dbReference type="ARBA" id="ARBA00022670"/>
    </source>
</evidence>
<comment type="pathway">
    <text evidence="16">Cell wall biogenesis; peptidoglycan biosynthesis.</text>
</comment>
<dbReference type="RefSeq" id="WP_124025943.1">
    <property type="nucleotide sequence ID" value="NZ_JBHRSN010000005.1"/>
</dbReference>
<feature type="domain" description="Penicillin-binding protein dimerisation" evidence="18">
    <location>
        <begin position="61"/>
        <end position="211"/>
    </location>
</feature>
<keyword evidence="10 16" id="KW-0573">Peptidoglycan synthesis</keyword>
<evidence type="ECO:0000256" key="16">
    <source>
        <dbReference type="HAMAP-Rule" id="MF_02080"/>
    </source>
</evidence>
<evidence type="ECO:0000256" key="2">
    <source>
        <dbReference type="ARBA" id="ARBA00022475"/>
    </source>
</evidence>
<evidence type="ECO:0000256" key="3">
    <source>
        <dbReference type="ARBA" id="ARBA00022519"/>
    </source>
</evidence>
<dbReference type="AlphaFoldDB" id="A0A3N5Y3N3"/>
<evidence type="ECO:0000256" key="12">
    <source>
        <dbReference type="ARBA" id="ARBA00023136"/>
    </source>
</evidence>
<keyword evidence="3 16" id="KW-0997">Cell inner membrane</keyword>
<comment type="caution">
    <text evidence="19">The sequence shown here is derived from an EMBL/GenBank/DDBJ whole genome shotgun (WGS) entry which is preliminary data.</text>
</comment>
<dbReference type="InterPro" id="IPR050515">
    <property type="entry name" value="Beta-lactam/transpept"/>
</dbReference>
<protein>
    <recommendedName>
        <fullName evidence="16">Peptidoglycan D,D-transpeptidase FtsI</fullName>
        <ecNumber evidence="16">3.4.16.4</ecNumber>
    </recommendedName>
    <alternativeName>
        <fullName evidence="16">Penicillin-binding protein 3</fullName>
        <shortName evidence="16">PBP-3</shortName>
    </alternativeName>
</protein>
<keyword evidence="13 16" id="KW-0717">Septation</keyword>
<evidence type="ECO:0000256" key="11">
    <source>
        <dbReference type="ARBA" id="ARBA00022989"/>
    </source>
</evidence>
<feature type="active site" description="Acyl-ester intermediate" evidence="16">
    <location>
        <position position="299"/>
    </location>
</feature>
<name>A0A3N5Y3N3_9ALTE</name>
<dbReference type="Proteomes" id="UP000275281">
    <property type="component" value="Unassembled WGS sequence"/>
</dbReference>
<keyword evidence="7 16" id="KW-0812">Transmembrane</keyword>
<dbReference type="InterPro" id="IPR037532">
    <property type="entry name" value="FtsI_transpept"/>
</dbReference>
<evidence type="ECO:0000256" key="10">
    <source>
        <dbReference type="ARBA" id="ARBA00022984"/>
    </source>
</evidence>
<keyword evidence="19" id="KW-0808">Transferase</keyword>
<dbReference type="GO" id="GO:0008360">
    <property type="term" value="P:regulation of cell shape"/>
    <property type="evidence" value="ECO:0007669"/>
    <property type="project" value="UniProtKB-KW"/>
</dbReference>
<dbReference type="Pfam" id="PF03717">
    <property type="entry name" value="PBP_dimer"/>
    <property type="match status" value="1"/>
</dbReference>
<dbReference type="OrthoDB" id="9789078at2"/>
<dbReference type="InterPro" id="IPR001460">
    <property type="entry name" value="PCN-bd_Tpept"/>
</dbReference>
<gene>
    <name evidence="16" type="primary">ftsI</name>
    <name evidence="19" type="ORF">DRW07_00565</name>
</gene>
<comment type="subcellular location">
    <subcellularLocation>
        <location evidence="16">Cell inner membrane</location>
        <topology evidence="16">Single-pass membrane protein</topology>
    </subcellularLocation>
    <subcellularLocation>
        <location evidence="1">Membrane</location>
    </subcellularLocation>
</comment>
<evidence type="ECO:0000313" key="20">
    <source>
        <dbReference type="Proteomes" id="UP000275281"/>
    </source>
</evidence>
<keyword evidence="14 16" id="KW-0131">Cell cycle</keyword>
<dbReference type="GO" id="GO:0043093">
    <property type="term" value="P:FtsZ-dependent cytokinesis"/>
    <property type="evidence" value="ECO:0007669"/>
    <property type="project" value="UniProtKB-UniRule"/>
</dbReference>
<dbReference type="Gene3D" id="3.30.450.330">
    <property type="match status" value="1"/>
</dbReference>
<dbReference type="Pfam" id="PF00905">
    <property type="entry name" value="Transpeptidase"/>
    <property type="match status" value="1"/>
</dbReference>
<evidence type="ECO:0000256" key="8">
    <source>
        <dbReference type="ARBA" id="ARBA00022801"/>
    </source>
</evidence>
<keyword evidence="4 16" id="KW-0132">Cell division</keyword>
<dbReference type="GO" id="GO:0008658">
    <property type="term" value="F:penicillin binding"/>
    <property type="evidence" value="ECO:0007669"/>
    <property type="project" value="InterPro"/>
</dbReference>
<dbReference type="GO" id="GO:0006508">
    <property type="term" value="P:proteolysis"/>
    <property type="evidence" value="ECO:0007669"/>
    <property type="project" value="UniProtKB-KW"/>
</dbReference>
<dbReference type="InterPro" id="IPR012338">
    <property type="entry name" value="Beta-lactam/transpept-like"/>
</dbReference>
<evidence type="ECO:0000256" key="4">
    <source>
        <dbReference type="ARBA" id="ARBA00022618"/>
    </source>
</evidence>
<dbReference type="EMBL" id="RPOK01000001">
    <property type="protein sequence ID" value="RPJ67940.1"/>
    <property type="molecule type" value="Genomic_DNA"/>
</dbReference>
<feature type="domain" description="Penicillin-binding protein transpeptidase" evidence="17">
    <location>
        <begin position="253"/>
        <end position="551"/>
    </location>
</feature>
<keyword evidence="15 16" id="KW-0961">Cell wall biogenesis/degradation</keyword>
<evidence type="ECO:0000256" key="5">
    <source>
        <dbReference type="ARBA" id="ARBA00022645"/>
    </source>
</evidence>
<proteinExistence type="inferred from homology"/>
<comment type="similarity">
    <text evidence="16">Belongs to the transpeptidase family. FtsI subfamily.</text>
</comment>
<accession>A0A3N5Y3N3</accession>
<dbReference type="Gene3D" id="3.40.710.10">
    <property type="entry name" value="DD-peptidase/beta-lactamase superfamily"/>
    <property type="match status" value="1"/>
</dbReference>
<evidence type="ECO:0000256" key="7">
    <source>
        <dbReference type="ARBA" id="ARBA00022692"/>
    </source>
</evidence>
<comment type="catalytic activity">
    <reaction evidence="16">
        <text>Preferential cleavage: (Ac)2-L-Lys-D-Ala-|-D-Ala. Also transpeptidation of peptidyl-alanyl moieties that are N-acyl substituents of D-alanine.</text>
        <dbReference type="EC" id="3.4.16.4"/>
    </reaction>
</comment>
<dbReference type="GO" id="GO:0009002">
    <property type="term" value="F:serine-type D-Ala-D-Ala carboxypeptidase activity"/>
    <property type="evidence" value="ECO:0007669"/>
    <property type="project" value="UniProtKB-UniRule"/>
</dbReference>
<dbReference type="PANTHER" id="PTHR30627:SF1">
    <property type="entry name" value="PEPTIDOGLYCAN D,D-TRANSPEPTIDASE FTSI"/>
    <property type="match status" value="1"/>
</dbReference>
<dbReference type="EC" id="3.4.16.4" evidence="16"/>
<evidence type="ECO:0000256" key="13">
    <source>
        <dbReference type="ARBA" id="ARBA00023210"/>
    </source>
</evidence>
<dbReference type="UniPathway" id="UPA00219"/>
<evidence type="ECO:0000313" key="19">
    <source>
        <dbReference type="EMBL" id="RPJ67940.1"/>
    </source>
</evidence>
<feature type="transmembrane region" description="Helical" evidence="16">
    <location>
        <begin position="15"/>
        <end position="37"/>
    </location>
</feature>
<keyword evidence="12 16" id="KW-0472">Membrane</keyword>
<dbReference type="HAMAP" id="MF_02080">
    <property type="entry name" value="FtsI_transpept"/>
    <property type="match status" value="1"/>
</dbReference>
<dbReference type="InterPro" id="IPR036138">
    <property type="entry name" value="PBP_dimer_sf"/>
</dbReference>
<evidence type="ECO:0000256" key="9">
    <source>
        <dbReference type="ARBA" id="ARBA00022960"/>
    </source>
</evidence>
<organism evidence="19 20">
    <name type="scientific">Alteromonas sediminis</name>
    <dbReference type="NCBI Taxonomy" id="2259342"/>
    <lineage>
        <taxon>Bacteria</taxon>
        <taxon>Pseudomonadati</taxon>
        <taxon>Pseudomonadota</taxon>
        <taxon>Gammaproteobacteria</taxon>
        <taxon>Alteromonadales</taxon>
        <taxon>Alteromonadaceae</taxon>
        <taxon>Alteromonas/Salinimonas group</taxon>
        <taxon>Alteromonas</taxon>
    </lineage>
</organism>
<dbReference type="GO" id="GO:0009252">
    <property type="term" value="P:peptidoglycan biosynthetic process"/>
    <property type="evidence" value="ECO:0007669"/>
    <property type="project" value="UniProtKB-UniRule"/>
</dbReference>
<dbReference type="GO" id="GO:0000917">
    <property type="term" value="P:division septum assembly"/>
    <property type="evidence" value="ECO:0007669"/>
    <property type="project" value="UniProtKB-KW"/>
</dbReference>
<dbReference type="InterPro" id="IPR005311">
    <property type="entry name" value="PBP_dimer"/>
</dbReference>
<dbReference type="GO" id="GO:0005886">
    <property type="term" value="C:plasma membrane"/>
    <property type="evidence" value="ECO:0007669"/>
    <property type="project" value="UniProtKB-SubCell"/>
</dbReference>
<dbReference type="PANTHER" id="PTHR30627">
    <property type="entry name" value="PEPTIDOGLYCAN D,D-TRANSPEPTIDASE"/>
    <property type="match status" value="1"/>
</dbReference>
<dbReference type="SUPFAM" id="SSF56519">
    <property type="entry name" value="Penicillin binding protein dimerisation domain"/>
    <property type="match status" value="1"/>
</dbReference>
<evidence type="ECO:0000259" key="17">
    <source>
        <dbReference type="Pfam" id="PF00905"/>
    </source>
</evidence>
<evidence type="ECO:0000256" key="1">
    <source>
        <dbReference type="ARBA" id="ARBA00004370"/>
    </source>
</evidence>
<reference evidence="19 20" key="1">
    <citation type="submission" date="2018-11" db="EMBL/GenBank/DDBJ databases">
        <authorList>
            <person name="Ye M.-Q."/>
            <person name="Du Z.-J."/>
        </authorList>
    </citation>
    <scope>NUCLEOTIDE SEQUENCE [LARGE SCALE GENOMIC DNA]</scope>
    <source>
        <strain evidence="19 20">U0105</strain>
    </source>
</reference>
<keyword evidence="5 16" id="KW-0121">Carboxypeptidase</keyword>
<keyword evidence="20" id="KW-1185">Reference proteome</keyword>
<dbReference type="SUPFAM" id="SSF56601">
    <property type="entry name" value="beta-lactamase/transpeptidase-like"/>
    <property type="match status" value="1"/>
</dbReference>
<keyword evidence="11 16" id="KW-1133">Transmembrane helix</keyword>
<dbReference type="GO" id="GO:0008955">
    <property type="term" value="F:peptidoglycan glycosyltransferase activity"/>
    <property type="evidence" value="ECO:0007669"/>
    <property type="project" value="InterPro"/>
</dbReference>
<keyword evidence="6 16" id="KW-0645">Protease</keyword>
<keyword evidence="9 16" id="KW-0133">Cell shape</keyword>
<dbReference type="Gene3D" id="3.90.1310.10">
    <property type="entry name" value="Penicillin-binding protein 2a (Domain 2)"/>
    <property type="match status" value="1"/>
</dbReference>
<comment type="function">
    <text evidence="16">Catalyzes cross-linking of the peptidoglycan cell wall at the division septum.</text>
</comment>
<evidence type="ECO:0000259" key="18">
    <source>
        <dbReference type="Pfam" id="PF03717"/>
    </source>
</evidence>
<keyword evidence="8 16" id="KW-0378">Hydrolase</keyword>
<keyword evidence="2 16" id="KW-1003">Cell membrane</keyword>
<sequence>MAKAKQTVRPAQLPWRFWVVIIGVVSVFVVLAVRAAYIQVIAPGHLVKEGDNRTLRTRNMPTYRGIIKDRNGVELAVSVPVRAVWADPKVIHETGALQHHRRWLALSDVLGQETSELMARVQDPKRRFVYLQRQVSPAMANYVDQLDIPGIHLLNESRRYYPTGEVSAQLIGITDVDDNGIEGLERLYNDRLTGTPGTRKIRRDAKGRQVELLEMKEGEDAGSLVLTIDQRIQALAYKAVKEATIRYQASSVSAIVVDVESGDIMAMANSPSFNPNDRQNASPHRMRNRVITDAFEPGSSMKPLAVLAALEFGSVQIDDVIDTSPGWMRVGGSLIQDPVNNGLMTLEEIIQKSSNMGTSKLVLSIPERFWIDTYYNMGLMEDTGTNLTGEISGIFHERSRWSKHELAALSFGYNISVTAAQIARMYTILASGGIKKPLNIVKNDKKNTFQSEPYRVVSEKNARAVVHMMESVTQEDASARRAAVAGYRVAGKTGTSKKAVAGGYSSEYVNIFAGIAPVSDPKLVTVVLINEPGGDLYHANETAAPVFSQIMGGALQMLNVAPDDKRVSSTFARHGG</sequence>